<dbReference type="OrthoDB" id="2393185at2759"/>
<gene>
    <name evidence="2" type="ORF">FCALED_LOCUS15066</name>
</gene>
<evidence type="ECO:0000313" key="3">
    <source>
        <dbReference type="Proteomes" id="UP000789570"/>
    </source>
</evidence>
<feature type="region of interest" description="Disordered" evidence="1">
    <location>
        <begin position="170"/>
        <end position="194"/>
    </location>
</feature>
<protein>
    <submittedName>
        <fullName evidence="2">17310_t:CDS:1</fullName>
    </submittedName>
</protein>
<dbReference type="EMBL" id="CAJVPQ010012599">
    <property type="protein sequence ID" value="CAG8732327.1"/>
    <property type="molecule type" value="Genomic_DNA"/>
</dbReference>
<proteinExistence type="predicted"/>
<feature type="region of interest" description="Disordered" evidence="1">
    <location>
        <begin position="120"/>
        <end position="145"/>
    </location>
</feature>
<evidence type="ECO:0000256" key="1">
    <source>
        <dbReference type="SAM" id="MobiDB-lite"/>
    </source>
</evidence>
<comment type="caution">
    <text evidence="2">The sequence shown here is derived from an EMBL/GenBank/DDBJ whole genome shotgun (WGS) entry which is preliminary data.</text>
</comment>
<feature type="compositionally biased region" description="Basic residues" evidence="1">
    <location>
        <begin position="181"/>
        <end position="193"/>
    </location>
</feature>
<accession>A0A9N9NGJ2</accession>
<sequence length="233" mass="26894">LSEQNKNLLKQLRQSQNILLEESNQNLSRRSSVTSIASVFSNTSVSNAVAESSSQKLYTSISDSILLNMTVASNSILKPHRSKAKNICRELKLQKVVYQDYLSNLRDLIKAGVLDLNKKCKSRDKDEDQMQNDESQDENEDQMQDSELEITRNKNKNQEQNDEIEIVLNKDQENNKMLSNTKKRSQYNKKKKSLVTANTNQKSNLYFNDNDYELSLQQNLNVFEYEVVVSDKK</sequence>
<keyword evidence="3" id="KW-1185">Reference proteome</keyword>
<dbReference type="Proteomes" id="UP000789570">
    <property type="component" value="Unassembled WGS sequence"/>
</dbReference>
<evidence type="ECO:0000313" key="2">
    <source>
        <dbReference type="EMBL" id="CAG8732327.1"/>
    </source>
</evidence>
<name>A0A9N9NGJ2_9GLOM</name>
<dbReference type="AlphaFoldDB" id="A0A9N9NGJ2"/>
<organism evidence="2 3">
    <name type="scientific">Funneliformis caledonium</name>
    <dbReference type="NCBI Taxonomy" id="1117310"/>
    <lineage>
        <taxon>Eukaryota</taxon>
        <taxon>Fungi</taxon>
        <taxon>Fungi incertae sedis</taxon>
        <taxon>Mucoromycota</taxon>
        <taxon>Glomeromycotina</taxon>
        <taxon>Glomeromycetes</taxon>
        <taxon>Glomerales</taxon>
        <taxon>Glomeraceae</taxon>
        <taxon>Funneliformis</taxon>
    </lineage>
</organism>
<feature type="compositionally biased region" description="Acidic residues" evidence="1">
    <location>
        <begin position="129"/>
        <end position="145"/>
    </location>
</feature>
<reference evidence="2" key="1">
    <citation type="submission" date="2021-06" db="EMBL/GenBank/DDBJ databases">
        <authorList>
            <person name="Kallberg Y."/>
            <person name="Tangrot J."/>
            <person name="Rosling A."/>
        </authorList>
    </citation>
    <scope>NUCLEOTIDE SEQUENCE</scope>
    <source>
        <strain evidence="2">UK204</strain>
    </source>
</reference>
<feature type="non-terminal residue" evidence="2">
    <location>
        <position position="233"/>
    </location>
</feature>
<feature type="non-terminal residue" evidence="2">
    <location>
        <position position="1"/>
    </location>
</feature>